<keyword evidence="4" id="KW-0418">Kinase</keyword>
<dbReference type="GO" id="GO:0009089">
    <property type="term" value="P:lysine biosynthetic process via diaminopimelate"/>
    <property type="evidence" value="ECO:0007669"/>
    <property type="project" value="TreeGrafter"/>
</dbReference>
<dbReference type="PANTHER" id="PTHR21499">
    <property type="entry name" value="ASPARTATE KINASE"/>
    <property type="match status" value="1"/>
</dbReference>
<protein>
    <recommendedName>
        <fullName evidence="2">aspartate kinase</fullName>
        <ecNumber evidence="2">2.7.2.4</ecNumber>
    </recommendedName>
</protein>
<dbReference type="CDD" id="cd04892">
    <property type="entry name" value="ACT_AK-like_2"/>
    <property type="match status" value="1"/>
</dbReference>
<dbReference type="SUPFAM" id="SSF55021">
    <property type="entry name" value="ACT-like"/>
    <property type="match status" value="2"/>
</dbReference>
<reference evidence="8" key="1">
    <citation type="submission" date="2020-10" db="EMBL/GenBank/DDBJ databases">
        <authorList>
            <person name="Gilroy R."/>
        </authorList>
    </citation>
    <scope>NUCLEOTIDE SEQUENCE</scope>
    <source>
        <strain evidence="8">4920</strain>
    </source>
</reference>
<dbReference type="Pfam" id="PF22468">
    <property type="entry name" value="ACT_9"/>
    <property type="match status" value="2"/>
</dbReference>
<dbReference type="AlphaFoldDB" id="A0A9D1SYT7"/>
<keyword evidence="5" id="KW-0067">ATP-binding</keyword>
<sequence length="156" mass="16246">MKPVTSITMRDNIVVVTIDRLPNVAGTMAKVFRVLADDGINVDMISSLLPAASEIGVSFSVEGDEVTKLMGVTRKVQSIFPGAAVHVNSGNAKLVLGGHMAETVGVGARAFACLGAAEIEIRLITTSENEISIVVDEGNADSAAEALSKEFECGQV</sequence>
<evidence type="ECO:0000256" key="2">
    <source>
        <dbReference type="ARBA" id="ARBA00013059"/>
    </source>
</evidence>
<evidence type="ECO:0000256" key="5">
    <source>
        <dbReference type="ARBA" id="ARBA00022840"/>
    </source>
</evidence>
<keyword evidence="3" id="KW-0547">Nucleotide-binding</keyword>
<evidence type="ECO:0000256" key="3">
    <source>
        <dbReference type="ARBA" id="ARBA00022741"/>
    </source>
</evidence>
<feature type="domain" description="Aspartokinase ACT" evidence="7">
    <location>
        <begin position="95"/>
        <end position="151"/>
    </location>
</feature>
<comment type="catalytic activity">
    <reaction evidence="6">
        <text>L-aspartate + ATP = 4-phospho-L-aspartate + ADP</text>
        <dbReference type="Rhea" id="RHEA:23776"/>
        <dbReference type="ChEBI" id="CHEBI:29991"/>
        <dbReference type="ChEBI" id="CHEBI:30616"/>
        <dbReference type="ChEBI" id="CHEBI:57535"/>
        <dbReference type="ChEBI" id="CHEBI:456216"/>
        <dbReference type="EC" id="2.7.2.4"/>
    </reaction>
</comment>
<dbReference type="InterPro" id="IPR054352">
    <property type="entry name" value="ACT_Aspartokinase"/>
</dbReference>
<dbReference type="PANTHER" id="PTHR21499:SF59">
    <property type="entry name" value="ASPARTOKINASE"/>
    <property type="match status" value="1"/>
</dbReference>
<evidence type="ECO:0000259" key="7">
    <source>
        <dbReference type="Pfam" id="PF22468"/>
    </source>
</evidence>
<keyword evidence="4" id="KW-0808">Transferase</keyword>
<dbReference type="Gene3D" id="3.30.2130.10">
    <property type="entry name" value="VC0802-like"/>
    <property type="match status" value="1"/>
</dbReference>
<dbReference type="GO" id="GO:0004072">
    <property type="term" value="F:aspartate kinase activity"/>
    <property type="evidence" value="ECO:0007669"/>
    <property type="project" value="UniProtKB-EC"/>
</dbReference>
<evidence type="ECO:0000313" key="9">
    <source>
        <dbReference type="Proteomes" id="UP000886743"/>
    </source>
</evidence>
<dbReference type="Proteomes" id="UP000886743">
    <property type="component" value="Unassembled WGS sequence"/>
</dbReference>
<dbReference type="EC" id="2.7.2.4" evidence="2"/>
<dbReference type="InterPro" id="IPR045865">
    <property type="entry name" value="ACT-like_dom_sf"/>
</dbReference>
<proteinExistence type="inferred from homology"/>
<name>A0A9D1SYT7_9FIRM</name>
<gene>
    <name evidence="8" type="ORF">IAC74_00555</name>
</gene>
<evidence type="ECO:0000256" key="6">
    <source>
        <dbReference type="ARBA" id="ARBA00047872"/>
    </source>
</evidence>
<dbReference type="GO" id="GO:0009090">
    <property type="term" value="P:homoserine biosynthetic process"/>
    <property type="evidence" value="ECO:0007669"/>
    <property type="project" value="TreeGrafter"/>
</dbReference>
<accession>A0A9D1SYT7</accession>
<evidence type="ECO:0000256" key="1">
    <source>
        <dbReference type="ARBA" id="ARBA00010122"/>
    </source>
</evidence>
<organism evidence="8 9">
    <name type="scientific">Candidatus Aphodoplasma excrementigallinarum</name>
    <dbReference type="NCBI Taxonomy" id="2840673"/>
    <lineage>
        <taxon>Bacteria</taxon>
        <taxon>Bacillati</taxon>
        <taxon>Bacillota</taxon>
        <taxon>Clostridia</taxon>
        <taxon>Eubacteriales</taxon>
        <taxon>Candidatus Aphodoplasma</taxon>
    </lineage>
</organism>
<comment type="caution">
    <text evidence="8">The sequence shown here is derived from an EMBL/GenBank/DDBJ whole genome shotgun (WGS) entry which is preliminary data.</text>
</comment>
<dbReference type="GO" id="GO:0005524">
    <property type="term" value="F:ATP binding"/>
    <property type="evidence" value="ECO:0007669"/>
    <property type="project" value="UniProtKB-KW"/>
</dbReference>
<evidence type="ECO:0000256" key="4">
    <source>
        <dbReference type="ARBA" id="ARBA00022777"/>
    </source>
</evidence>
<feature type="domain" description="Aspartokinase ACT" evidence="7">
    <location>
        <begin position="21"/>
        <end position="68"/>
    </location>
</feature>
<reference evidence="8" key="2">
    <citation type="journal article" date="2021" name="PeerJ">
        <title>Extensive microbial diversity within the chicken gut microbiome revealed by metagenomics and culture.</title>
        <authorList>
            <person name="Gilroy R."/>
            <person name="Ravi A."/>
            <person name="Getino M."/>
            <person name="Pursley I."/>
            <person name="Horton D.L."/>
            <person name="Alikhan N.F."/>
            <person name="Baker D."/>
            <person name="Gharbi K."/>
            <person name="Hall N."/>
            <person name="Watson M."/>
            <person name="Adriaenssens E.M."/>
            <person name="Foster-Nyarko E."/>
            <person name="Jarju S."/>
            <person name="Secka A."/>
            <person name="Antonio M."/>
            <person name="Oren A."/>
            <person name="Chaudhuri R.R."/>
            <person name="La Ragione R."/>
            <person name="Hildebrand F."/>
            <person name="Pallen M.J."/>
        </authorList>
    </citation>
    <scope>NUCLEOTIDE SEQUENCE</scope>
    <source>
        <strain evidence="8">4920</strain>
    </source>
</reference>
<evidence type="ECO:0000313" key="8">
    <source>
        <dbReference type="EMBL" id="HIV02033.1"/>
    </source>
</evidence>
<comment type="similarity">
    <text evidence="1">Belongs to the aspartokinase family.</text>
</comment>
<dbReference type="EMBL" id="DVOF01000011">
    <property type="protein sequence ID" value="HIV02033.1"/>
    <property type="molecule type" value="Genomic_DNA"/>
</dbReference>
<dbReference type="GO" id="GO:0005829">
    <property type="term" value="C:cytosol"/>
    <property type="evidence" value="ECO:0007669"/>
    <property type="project" value="TreeGrafter"/>
</dbReference>